<accession>A0A1M6AMI1</accession>
<evidence type="ECO:0000256" key="6">
    <source>
        <dbReference type="SAM" id="Phobius"/>
    </source>
</evidence>
<dbReference type="InterPro" id="IPR001123">
    <property type="entry name" value="LeuE-type"/>
</dbReference>
<keyword evidence="8" id="KW-1185">Reference proteome</keyword>
<feature type="transmembrane region" description="Helical" evidence="6">
    <location>
        <begin position="166"/>
        <end position="185"/>
    </location>
</feature>
<dbReference type="GO" id="GO:0015171">
    <property type="term" value="F:amino acid transmembrane transporter activity"/>
    <property type="evidence" value="ECO:0007669"/>
    <property type="project" value="TreeGrafter"/>
</dbReference>
<feature type="transmembrane region" description="Helical" evidence="6">
    <location>
        <begin position="41"/>
        <end position="65"/>
    </location>
</feature>
<reference evidence="7 8" key="1">
    <citation type="submission" date="2016-11" db="EMBL/GenBank/DDBJ databases">
        <authorList>
            <person name="Jaros S."/>
            <person name="Januszkiewicz K."/>
            <person name="Wedrychowicz H."/>
        </authorList>
    </citation>
    <scope>NUCLEOTIDE SEQUENCE [LARGE SCALE GENOMIC DNA]</scope>
    <source>
        <strain evidence="7 8">CECT 7868</strain>
    </source>
</reference>
<dbReference type="Pfam" id="PF01810">
    <property type="entry name" value="LysE"/>
    <property type="match status" value="1"/>
</dbReference>
<dbReference type="PANTHER" id="PTHR30086">
    <property type="entry name" value="ARGININE EXPORTER PROTEIN ARGO"/>
    <property type="match status" value="1"/>
</dbReference>
<gene>
    <name evidence="7" type="primary">rhtC_1</name>
    <name evidence="7" type="ORF">VA7868_03615</name>
</gene>
<dbReference type="PIRSF" id="PIRSF006324">
    <property type="entry name" value="LeuE"/>
    <property type="match status" value="1"/>
</dbReference>
<feature type="transmembrane region" description="Helical" evidence="6">
    <location>
        <begin position="6"/>
        <end position="29"/>
    </location>
</feature>
<keyword evidence="5 6" id="KW-0472">Membrane</keyword>
<protein>
    <submittedName>
        <fullName evidence="7">Threonine efflux protein</fullName>
    </submittedName>
</protein>
<keyword evidence="4 6" id="KW-1133">Transmembrane helix</keyword>
<evidence type="ECO:0000256" key="3">
    <source>
        <dbReference type="ARBA" id="ARBA00022692"/>
    </source>
</evidence>
<organism evidence="7 8">
    <name type="scientific">Vibrio aerogenes CECT 7868</name>
    <dbReference type="NCBI Taxonomy" id="1216006"/>
    <lineage>
        <taxon>Bacteria</taxon>
        <taxon>Pseudomonadati</taxon>
        <taxon>Pseudomonadota</taxon>
        <taxon>Gammaproteobacteria</taxon>
        <taxon>Vibrionales</taxon>
        <taxon>Vibrionaceae</taxon>
        <taxon>Vibrio</taxon>
    </lineage>
</organism>
<evidence type="ECO:0000256" key="5">
    <source>
        <dbReference type="ARBA" id="ARBA00023136"/>
    </source>
</evidence>
<sequence>MNETHILFTLAGIHWVALMSPGPDFALVVRHTTRHGRKTGLYIAAGLSAGILAHSALSLLGISLLLHQHHLLFAMIQLAGGSYLSWTGLNILRQIFFSRPQPDQQQFSQEPKATSEIKPKQIHNNKQAFMQGFLTNILNPKALVFFVSLMSGLIPADFSVSGKYMAILLLWGLALLWFSLLAWILSTRRIQQKITQAARYIDSLCGLILSAAGLFILLKVAEDLFNSASSGVISTLIDDLFFLVIV</sequence>
<evidence type="ECO:0000256" key="2">
    <source>
        <dbReference type="ARBA" id="ARBA00022475"/>
    </source>
</evidence>
<evidence type="ECO:0000313" key="8">
    <source>
        <dbReference type="Proteomes" id="UP000184608"/>
    </source>
</evidence>
<evidence type="ECO:0000256" key="1">
    <source>
        <dbReference type="ARBA" id="ARBA00004651"/>
    </source>
</evidence>
<dbReference type="Proteomes" id="UP000184608">
    <property type="component" value="Unassembled WGS sequence"/>
</dbReference>
<dbReference type="RefSeq" id="WP_073605213.1">
    <property type="nucleotide sequence ID" value="NZ_FQXZ01000039.1"/>
</dbReference>
<feature type="transmembrane region" description="Helical" evidence="6">
    <location>
        <begin position="71"/>
        <end position="92"/>
    </location>
</feature>
<dbReference type="OrthoDB" id="581870at2"/>
<feature type="transmembrane region" description="Helical" evidence="6">
    <location>
        <begin position="197"/>
        <end position="218"/>
    </location>
</feature>
<proteinExistence type="predicted"/>
<dbReference type="STRING" id="1216006.VA7868_03615"/>
<dbReference type="AlphaFoldDB" id="A0A1M6AMI1"/>
<evidence type="ECO:0000313" key="7">
    <source>
        <dbReference type="EMBL" id="SHI37672.1"/>
    </source>
</evidence>
<feature type="transmembrane region" description="Helical" evidence="6">
    <location>
        <begin position="133"/>
        <end position="154"/>
    </location>
</feature>
<dbReference type="PANTHER" id="PTHR30086:SF17">
    <property type="entry name" value="LYSE FAMILY TRANSLOCATOR"/>
    <property type="match status" value="1"/>
</dbReference>
<keyword evidence="2" id="KW-1003">Cell membrane</keyword>
<name>A0A1M6AMI1_9VIBR</name>
<dbReference type="GO" id="GO:0005886">
    <property type="term" value="C:plasma membrane"/>
    <property type="evidence" value="ECO:0007669"/>
    <property type="project" value="UniProtKB-SubCell"/>
</dbReference>
<comment type="subcellular location">
    <subcellularLocation>
        <location evidence="1">Cell membrane</location>
        <topology evidence="1">Multi-pass membrane protein</topology>
    </subcellularLocation>
</comment>
<keyword evidence="3 6" id="KW-0812">Transmembrane</keyword>
<dbReference type="EMBL" id="FQXZ01000039">
    <property type="protein sequence ID" value="SHI37672.1"/>
    <property type="molecule type" value="Genomic_DNA"/>
</dbReference>
<evidence type="ECO:0000256" key="4">
    <source>
        <dbReference type="ARBA" id="ARBA00022989"/>
    </source>
</evidence>